<evidence type="ECO:0000256" key="5">
    <source>
        <dbReference type="ARBA" id="ARBA00022502"/>
    </source>
</evidence>
<keyword evidence="14" id="KW-1185">Reference proteome</keyword>
<gene>
    <name evidence="13" type="ORF">GMOD_00001591</name>
</gene>
<feature type="transmembrane region" description="Helical" evidence="12">
    <location>
        <begin position="116"/>
        <end position="141"/>
    </location>
</feature>
<organism evidence="13 14">
    <name type="scientific">Pyrenophora seminiperda CCB06</name>
    <dbReference type="NCBI Taxonomy" id="1302712"/>
    <lineage>
        <taxon>Eukaryota</taxon>
        <taxon>Fungi</taxon>
        <taxon>Dikarya</taxon>
        <taxon>Ascomycota</taxon>
        <taxon>Pezizomycotina</taxon>
        <taxon>Dothideomycetes</taxon>
        <taxon>Pleosporomycetidae</taxon>
        <taxon>Pleosporales</taxon>
        <taxon>Pleosporineae</taxon>
        <taxon>Pleosporaceae</taxon>
        <taxon>Pyrenophora</taxon>
    </lineage>
</organism>
<dbReference type="PANTHER" id="PTHR12468">
    <property type="entry name" value="GPI MANNOSYLTRANSFERASE 2"/>
    <property type="match status" value="1"/>
</dbReference>
<dbReference type="AlphaFoldDB" id="A0A3M7LZD6"/>
<comment type="subcellular location">
    <subcellularLocation>
        <location evidence="1 12">Endoplasmic reticulum membrane</location>
        <topology evidence="1 12">Multi-pass membrane protein</topology>
    </subcellularLocation>
</comment>
<protein>
    <recommendedName>
        <fullName evidence="4 12">GPI mannosyltransferase 2</fullName>
        <ecNumber evidence="12">2.4.1.-</ecNumber>
    </recommendedName>
</protein>
<dbReference type="EMBL" id="KE747810">
    <property type="protein sequence ID" value="RMZ67637.1"/>
    <property type="molecule type" value="Genomic_DNA"/>
</dbReference>
<name>A0A3M7LZD6_9PLEO</name>
<feature type="transmembrane region" description="Helical" evidence="12">
    <location>
        <begin position="438"/>
        <end position="458"/>
    </location>
</feature>
<proteinExistence type="inferred from homology"/>
<sequence length="461" mass="51851">MKTFGSSPRGETKQLVVIFCLWKALLFVLAAFCPGPGYDTSGLVLLDPSLQRHSNFNATTRHERLALNLLRWDALYFVKAAERGHVHEQAWAFSWAYSHLLRLVGQLMAGNAQPSLHYYVLAGIVVSNVCHLVSVLVLYRLLTLVLDPQRRQIIPFIATVLHILTPASLFMCAPYSEAMFSFLNFTGMLFYAQSRIRAETEKSSFGEDLLKISSGLLFAIATLMRSNGLLSGTIFLYDVARYLPHLMSAQLSIHDVRRVTVTCVAGALIALGFVGPQYLAYVEFCYRGNGAETRSWCEKSLPSIYSWVQSHYWDVGLFRYWTVSNLPLFVLAAPVTWLLAISSATILRSVVQRPLHRRLAPQASDKVDPRNRTSAICKLPELALPQILLAVTAVTSFHIQIVNRIASGYPMWYLVIAQWLVDSQNTDQIEKPSPRVQWFIRGFVVYSLVQGMLFANFLPPA</sequence>
<dbReference type="GO" id="GO:0004376">
    <property type="term" value="F:GPI mannosyltransferase activity"/>
    <property type="evidence" value="ECO:0007669"/>
    <property type="project" value="InterPro"/>
</dbReference>
<keyword evidence="7 12" id="KW-0808">Transferase</keyword>
<dbReference type="GO" id="GO:0005789">
    <property type="term" value="C:endoplasmic reticulum membrane"/>
    <property type="evidence" value="ECO:0007669"/>
    <property type="project" value="UniProtKB-SubCell"/>
</dbReference>
<comment type="pathway">
    <text evidence="2 12">Glycolipid biosynthesis; glycosylphosphatidylinositol-anchor biosynthesis.</text>
</comment>
<reference evidence="13 14" key="1">
    <citation type="journal article" date="2014" name="PLoS ONE">
        <title>De novo Genome Assembly of the Fungal Plant Pathogen Pyrenophora semeniperda.</title>
        <authorList>
            <person name="Soliai M.M."/>
            <person name="Meyer S.E."/>
            <person name="Udall J.A."/>
            <person name="Elzinga D.E."/>
            <person name="Hermansen R.A."/>
            <person name="Bodily P.M."/>
            <person name="Hart A.A."/>
            <person name="Coleman C.E."/>
        </authorList>
    </citation>
    <scope>NUCLEOTIDE SEQUENCE [LARGE SCALE GENOMIC DNA]</scope>
    <source>
        <strain evidence="13 14">CCB06</strain>
        <tissue evidence="13">Mycelium</tissue>
    </source>
</reference>
<feature type="transmembrane region" description="Helical" evidence="12">
    <location>
        <begin position="153"/>
        <end position="176"/>
    </location>
</feature>
<dbReference type="GO" id="GO:0006506">
    <property type="term" value="P:GPI anchor biosynthetic process"/>
    <property type="evidence" value="ECO:0007669"/>
    <property type="project" value="UniProtKB-UniPathway"/>
</dbReference>
<dbReference type="PANTHER" id="PTHR12468:SF2">
    <property type="entry name" value="GPI MANNOSYLTRANSFERASE 2"/>
    <property type="match status" value="1"/>
</dbReference>
<keyword evidence="11 12" id="KW-0472">Membrane</keyword>
<keyword evidence="6 12" id="KW-0328">Glycosyltransferase</keyword>
<evidence type="ECO:0000256" key="1">
    <source>
        <dbReference type="ARBA" id="ARBA00004477"/>
    </source>
</evidence>
<keyword evidence="8 12" id="KW-0812">Transmembrane</keyword>
<evidence type="ECO:0000313" key="14">
    <source>
        <dbReference type="Proteomes" id="UP000265663"/>
    </source>
</evidence>
<evidence type="ECO:0000256" key="9">
    <source>
        <dbReference type="ARBA" id="ARBA00022824"/>
    </source>
</evidence>
<accession>A0A3M7LZD6</accession>
<dbReference type="GO" id="GO:0000009">
    <property type="term" value="F:alpha-1,6-mannosyltransferase activity"/>
    <property type="evidence" value="ECO:0007669"/>
    <property type="project" value="InterPro"/>
</dbReference>
<feature type="transmembrane region" description="Helical" evidence="12">
    <location>
        <begin position="216"/>
        <end position="239"/>
    </location>
</feature>
<feature type="transmembrane region" description="Helical" evidence="12">
    <location>
        <begin position="259"/>
        <end position="279"/>
    </location>
</feature>
<dbReference type="Pfam" id="PF04188">
    <property type="entry name" value="Mannosyl_trans2"/>
    <property type="match status" value="1"/>
</dbReference>
<evidence type="ECO:0000256" key="6">
    <source>
        <dbReference type="ARBA" id="ARBA00022676"/>
    </source>
</evidence>
<comment type="caution">
    <text evidence="12">Lacks conserved residue(s) required for the propagation of feature annotation.</text>
</comment>
<evidence type="ECO:0000256" key="8">
    <source>
        <dbReference type="ARBA" id="ARBA00022692"/>
    </source>
</evidence>
<comment type="similarity">
    <text evidence="3 12">Belongs to the PIGV family.</text>
</comment>
<evidence type="ECO:0000256" key="10">
    <source>
        <dbReference type="ARBA" id="ARBA00022989"/>
    </source>
</evidence>
<dbReference type="OrthoDB" id="10252502at2759"/>
<keyword evidence="10 12" id="KW-1133">Transmembrane helix</keyword>
<dbReference type="GO" id="GO:0031501">
    <property type="term" value="C:mannosyltransferase complex"/>
    <property type="evidence" value="ECO:0007669"/>
    <property type="project" value="TreeGrafter"/>
</dbReference>
<evidence type="ECO:0000256" key="4">
    <source>
        <dbReference type="ARBA" id="ARBA00013795"/>
    </source>
</evidence>
<feature type="transmembrane region" description="Helical" evidence="12">
    <location>
        <begin position="326"/>
        <end position="347"/>
    </location>
</feature>
<evidence type="ECO:0000313" key="13">
    <source>
        <dbReference type="EMBL" id="RMZ67637.1"/>
    </source>
</evidence>
<comment type="function">
    <text evidence="12">Mannosyltransferase involved in glycosylphosphatidylinositol-anchor biosynthesis.</text>
</comment>
<dbReference type="UniPathway" id="UPA00196"/>
<keyword evidence="9 12" id="KW-0256">Endoplasmic reticulum</keyword>
<evidence type="ECO:0000256" key="11">
    <source>
        <dbReference type="ARBA" id="ARBA00023136"/>
    </source>
</evidence>
<keyword evidence="5 12" id="KW-0337">GPI-anchor biosynthesis</keyword>
<evidence type="ECO:0000256" key="12">
    <source>
        <dbReference type="RuleBase" id="RU363112"/>
    </source>
</evidence>
<evidence type="ECO:0000256" key="3">
    <source>
        <dbReference type="ARBA" id="ARBA00008698"/>
    </source>
</evidence>
<dbReference type="Proteomes" id="UP000265663">
    <property type="component" value="Unassembled WGS sequence"/>
</dbReference>
<evidence type="ECO:0000256" key="7">
    <source>
        <dbReference type="ARBA" id="ARBA00022679"/>
    </source>
</evidence>
<dbReference type="InterPro" id="IPR007315">
    <property type="entry name" value="PIG-V/Gpi18"/>
</dbReference>
<evidence type="ECO:0000256" key="2">
    <source>
        <dbReference type="ARBA" id="ARBA00004687"/>
    </source>
</evidence>
<dbReference type="EC" id="2.4.1.-" evidence="12"/>